<evidence type="ECO:0008006" key="3">
    <source>
        <dbReference type="Google" id="ProtNLM"/>
    </source>
</evidence>
<dbReference type="RefSeq" id="WP_264499315.1">
    <property type="nucleotide sequence ID" value="NZ_JAPDDS010000001.1"/>
</dbReference>
<accession>A0ABT3FJH7</accession>
<name>A0ABT3FJH7_9BACT</name>
<evidence type="ECO:0000313" key="1">
    <source>
        <dbReference type="EMBL" id="MCW1883354.1"/>
    </source>
</evidence>
<comment type="caution">
    <text evidence="1">The sequence shown here is derived from an EMBL/GenBank/DDBJ whole genome shotgun (WGS) entry which is preliminary data.</text>
</comment>
<dbReference type="Proteomes" id="UP001207930">
    <property type="component" value="Unassembled WGS sequence"/>
</dbReference>
<gene>
    <name evidence="1" type="ORF">OKA04_01345</name>
</gene>
<organism evidence="1 2">
    <name type="scientific">Luteolibacter flavescens</name>
    <dbReference type="NCBI Taxonomy" id="1859460"/>
    <lineage>
        <taxon>Bacteria</taxon>
        <taxon>Pseudomonadati</taxon>
        <taxon>Verrucomicrobiota</taxon>
        <taxon>Verrucomicrobiia</taxon>
        <taxon>Verrucomicrobiales</taxon>
        <taxon>Verrucomicrobiaceae</taxon>
        <taxon>Luteolibacter</taxon>
    </lineage>
</organism>
<proteinExistence type="predicted"/>
<dbReference type="SUPFAM" id="SSF48452">
    <property type="entry name" value="TPR-like"/>
    <property type="match status" value="1"/>
</dbReference>
<dbReference type="Pfam" id="PF13432">
    <property type="entry name" value="TPR_16"/>
    <property type="match status" value="1"/>
</dbReference>
<dbReference type="EMBL" id="JAPDDS010000001">
    <property type="protein sequence ID" value="MCW1883354.1"/>
    <property type="molecule type" value="Genomic_DNA"/>
</dbReference>
<dbReference type="Gene3D" id="1.25.40.10">
    <property type="entry name" value="Tetratricopeptide repeat domain"/>
    <property type="match status" value="1"/>
</dbReference>
<dbReference type="InterPro" id="IPR019734">
    <property type="entry name" value="TPR_rpt"/>
</dbReference>
<dbReference type="InterPro" id="IPR011990">
    <property type="entry name" value="TPR-like_helical_dom_sf"/>
</dbReference>
<protein>
    <recommendedName>
        <fullName evidence="3">Tetratricopeptide repeat protein</fullName>
    </recommendedName>
</protein>
<dbReference type="SMART" id="SM00028">
    <property type="entry name" value="TPR"/>
    <property type="match status" value="3"/>
</dbReference>
<reference evidence="1 2" key="1">
    <citation type="submission" date="2022-10" db="EMBL/GenBank/DDBJ databases">
        <title>Luteolibacter flavescens strain MCCC 1K03193, whole genome shotgun sequencing project.</title>
        <authorList>
            <person name="Zhao G."/>
            <person name="Shen L."/>
        </authorList>
    </citation>
    <scope>NUCLEOTIDE SEQUENCE [LARGE SCALE GENOMIC DNA]</scope>
    <source>
        <strain evidence="1 2">MCCC 1K03193</strain>
    </source>
</reference>
<sequence>MHSTLFRSTRLILPALLAAVLLPGILPAHPDPSHTLEHLEEHLAETPDDPELLRQKADLLLSAGHPDLARPVVTRLLELEPKQQKNLLLDARISRVKKEEGTLPKASALVAAHPKFAAGWLFLAHVERDAGHKDEAVTAMRKALDLTVKPSPTDVLTCAAWLEESGDKAGAVAVLDQGLAKIGVLAGLHQKAIELEITIGQHDSALRRVDALAARFRPSVDLSIQRASILEKAGRFKEASESCDSALALMQAMPASRKTGPAWKAQFEAVNQRKVKNIERAATN</sequence>
<evidence type="ECO:0000313" key="2">
    <source>
        <dbReference type="Proteomes" id="UP001207930"/>
    </source>
</evidence>
<keyword evidence="2" id="KW-1185">Reference proteome</keyword>
<dbReference type="Pfam" id="PF13181">
    <property type="entry name" value="TPR_8"/>
    <property type="match status" value="1"/>
</dbReference>